<evidence type="ECO:0000313" key="2">
    <source>
        <dbReference type="Proteomes" id="UP001066276"/>
    </source>
</evidence>
<evidence type="ECO:0000313" key="1">
    <source>
        <dbReference type="EMBL" id="KAJ1141747.1"/>
    </source>
</evidence>
<protein>
    <submittedName>
        <fullName evidence="1">Uncharacterized protein</fullName>
    </submittedName>
</protein>
<sequence>MMASCSRVPSRCGCTSSGRGATQCRKSSAQGACLRHMFVCRRNSMSSSPFQWPLPLSGFRCLYIALSSQDARGAKAYLLLQYQVLLVSPLPDLALTESGAFLGLR</sequence>
<comment type="caution">
    <text evidence="1">The sequence shown here is derived from an EMBL/GenBank/DDBJ whole genome shotgun (WGS) entry which is preliminary data.</text>
</comment>
<accession>A0AAV7QMG5</accession>
<keyword evidence="2" id="KW-1185">Reference proteome</keyword>
<proteinExistence type="predicted"/>
<dbReference type="Proteomes" id="UP001066276">
    <property type="component" value="Chromosome 6"/>
</dbReference>
<name>A0AAV7QMG5_PLEWA</name>
<gene>
    <name evidence="1" type="ORF">NDU88_008075</name>
</gene>
<dbReference type="EMBL" id="JANPWB010000010">
    <property type="protein sequence ID" value="KAJ1141747.1"/>
    <property type="molecule type" value="Genomic_DNA"/>
</dbReference>
<dbReference type="AlphaFoldDB" id="A0AAV7QMG5"/>
<reference evidence="1" key="1">
    <citation type="journal article" date="2022" name="bioRxiv">
        <title>Sequencing and chromosome-scale assembly of the giantPleurodeles waltlgenome.</title>
        <authorList>
            <person name="Brown T."/>
            <person name="Elewa A."/>
            <person name="Iarovenko S."/>
            <person name="Subramanian E."/>
            <person name="Araus A.J."/>
            <person name="Petzold A."/>
            <person name="Susuki M."/>
            <person name="Suzuki K.-i.T."/>
            <person name="Hayashi T."/>
            <person name="Toyoda A."/>
            <person name="Oliveira C."/>
            <person name="Osipova E."/>
            <person name="Leigh N.D."/>
            <person name="Simon A."/>
            <person name="Yun M.H."/>
        </authorList>
    </citation>
    <scope>NUCLEOTIDE SEQUENCE</scope>
    <source>
        <strain evidence="1">20211129_DDA</strain>
        <tissue evidence="1">Liver</tissue>
    </source>
</reference>
<organism evidence="1 2">
    <name type="scientific">Pleurodeles waltl</name>
    <name type="common">Iberian ribbed newt</name>
    <dbReference type="NCBI Taxonomy" id="8319"/>
    <lineage>
        <taxon>Eukaryota</taxon>
        <taxon>Metazoa</taxon>
        <taxon>Chordata</taxon>
        <taxon>Craniata</taxon>
        <taxon>Vertebrata</taxon>
        <taxon>Euteleostomi</taxon>
        <taxon>Amphibia</taxon>
        <taxon>Batrachia</taxon>
        <taxon>Caudata</taxon>
        <taxon>Salamandroidea</taxon>
        <taxon>Salamandridae</taxon>
        <taxon>Pleurodelinae</taxon>
        <taxon>Pleurodeles</taxon>
    </lineage>
</organism>